<dbReference type="Proteomes" id="UP000639516">
    <property type="component" value="Unassembled WGS sequence"/>
</dbReference>
<keyword evidence="1" id="KW-0472">Membrane</keyword>
<evidence type="ECO:0000313" key="3">
    <source>
        <dbReference type="Proteomes" id="UP000639516"/>
    </source>
</evidence>
<protein>
    <submittedName>
        <fullName evidence="2">Uncharacterized protein</fullName>
    </submittedName>
</protein>
<keyword evidence="1" id="KW-1133">Transmembrane helix</keyword>
<proteinExistence type="predicted"/>
<sequence>MRQRNWRLIAVGTVLLVLAVLFFLSMRDMTLWSNDPAALMRTVGEVSGAVGGISLVMIVFGLIGRKAPA</sequence>
<organism evidence="2 3">
    <name type="scientific">Bradyrhizobium campsiandrae</name>
    <dbReference type="NCBI Taxonomy" id="1729892"/>
    <lineage>
        <taxon>Bacteria</taxon>
        <taxon>Pseudomonadati</taxon>
        <taxon>Pseudomonadota</taxon>
        <taxon>Alphaproteobacteria</taxon>
        <taxon>Hyphomicrobiales</taxon>
        <taxon>Nitrobacteraceae</taxon>
        <taxon>Bradyrhizobium</taxon>
    </lineage>
</organism>
<feature type="transmembrane region" description="Helical" evidence="1">
    <location>
        <begin position="7"/>
        <end position="26"/>
    </location>
</feature>
<reference evidence="2 3" key="1">
    <citation type="journal article" date="2020" name="Arch. Microbiol.">
        <title>Bradyrhizobium campsiandrae sp. nov., a nitrogen-fixing bacterial strain isolated from a native leguminous tree from the Amazon adapted to flooded conditions.</title>
        <authorList>
            <person name="Cabral Michel D."/>
            <person name="Martins da Costa E."/>
            <person name="Azarias Guimaraes A."/>
            <person name="Soares de Carvalho T."/>
            <person name="Santos de Castro Caputo P."/>
            <person name="Willems A."/>
            <person name="de Souza Moreira F.M."/>
        </authorList>
    </citation>
    <scope>NUCLEOTIDE SEQUENCE [LARGE SCALE GENOMIC DNA]</scope>
    <source>
        <strain evidence="3">INPA 384B</strain>
    </source>
</reference>
<evidence type="ECO:0000256" key="1">
    <source>
        <dbReference type="SAM" id="Phobius"/>
    </source>
</evidence>
<evidence type="ECO:0000313" key="2">
    <source>
        <dbReference type="EMBL" id="MBC9978052.1"/>
    </source>
</evidence>
<name>A0ABR7U253_9BRAD</name>
<dbReference type="RefSeq" id="WP_188107615.1">
    <property type="nucleotide sequence ID" value="NZ_JAANIH010000085.1"/>
</dbReference>
<keyword evidence="3" id="KW-1185">Reference proteome</keyword>
<gene>
    <name evidence="2" type="ORF">HA482_07440</name>
</gene>
<feature type="transmembrane region" description="Helical" evidence="1">
    <location>
        <begin position="46"/>
        <end position="64"/>
    </location>
</feature>
<accession>A0ABR7U253</accession>
<dbReference type="EMBL" id="JAATTO010000008">
    <property type="protein sequence ID" value="MBC9978052.1"/>
    <property type="molecule type" value="Genomic_DNA"/>
</dbReference>
<keyword evidence="1" id="KW-0812">Transmembrane</keyword>
<comment type="caution">
    <text evidence="2">The sequence shown here is derived from an EMBL/GenBank/DDBJ whole genome shotgun (WGS) entry which is preliminary data.</text>
</comment>